<evidence type="ECO:0000256" key="4">
    <source>
        <dbReference type="ARBA" id="ARBA00022729"/>
    </source>
</evidence>
<name>A0A840EX11_9FLAO</name>
<evidence type="ECO:0000256" key="8">
    <source>
        <dbReference type="ARBA" id="ARBA00023157"/>
    </source>
</evidence>
<reference evidence="12 13" key="1">
    <citation type="submission" date="2020-08" db="EMBL/GenBank/DDBJ databases">
        <title>Genomic Encyclopedia of Type Strains, Phase IV (KMG-IV): sequencing the most valuable type-strain genomes for metagenomic binning, comparative biology and taxonomic classification.</title>
        <authorList>
            <person name="Goeker M."/>
        </authorList>
    </citation>
    <scope>NUCLEOTIDE SEQUENCE [LARGE SCALE GENOMIC DNA]</scope>
    <source>
        <strain evidence="12 13">DSM 29568</strain>
    </source>
</reference>
<evidence type="ECO:0000256" key="9">
    <source>
        <dbReference type="SAM" id="SignalP"/>
    </source>
</evidence>
<sequence length="669" mass="74265">MKFITTTFFTLLLSSYALIAQDSKVIEPCATHISNEYQAQTNRFENWLSPKVTQLKKMRLLGKVQQTGVLHTIPVVVHVIHNGDPINTNGDADNENISYNQVLSQINVLNQDFRRIAGTPGAEVSNYQLGVDTQIEFALAKRDPNGLPTNGVNRINMCEESWGKYQTLNSVIPYIDSNIKEQTIWDPTKYLNIWVIKFGGSFHNGLFGYAQFPEASTLSGIPAETGANPELTDGVVVGYQNFGDITQDDGSFSLYYLTEMGRTTTHEVGHYLGLRHIWGDGDCSYDDYVADTPDQEDSSSQADNNCTISFTCQTDDMIENYMDYSAELCQNTFTQGQKDRMLTVLQNSPRRIELATSDALTPVAMPLEARLVVDFCNAKTLTCSNSGVINTEIINLGENNITSAVISYQLNNGTADTTTWTGNLSQFSSENVVINTGTLQDGINTIDVEIITVNNQTDNEQLNNTVSGELSHSFTDPASILSYDETVFNLSLTTDQYAYETSWDLRDANGEVIESGDNLTQFQTYTETFTLAPNSCYTFTVYDSYGDGFNGDMEFSTAGGAILMQGSFSGAYANSVTFKTGSLSVTDNKMTEALSIYPNPTKGSLNVLGENMPFNKYIIYNTLGQRVASKEFSLTTEQSIDVYNLQKGIYFIELYMENMNKKVIRFIKD</sequence>
<dbReference type="NCBIfam" id="TIGR04183">
    <property type="entry name" value="Por_Secre_tail"/>
    <property type="match status" value="1"/>
</dbReference>
<dbReference type="CDD" id="cd04275">
    <property type="entry name" value="ZnMc_pappalysin_like"/>
    <property type="match status" value="1"/>
</dbReference>
<dbReference type="GO" id="GO:0046872">
    <property type="term" value="F:metal ion binding"/>
    <property type="evidence" value="ECO:0007669"/>
    <property type="project" value="UniProtKB-KW"/>
</dbReference>
<accession>A0A840EX11</accession>
<proteinExistence type="inferred from homology"/>
<evidence type="ECO:0000259" key="10">
    <source>
        <dbReference type="Pfam" id="PF05572"/>
    </source>
</evidence>
<comment type="similarity">
    <text evidence="1">Belongs to the peptidase M43B family.</text>
</comment>
<dbReference type="InterPro" id="IPR008754">
    <property type="entry name" value="Peptidase_M43"/>
</dbReference>
<evidence type="ECO:0000256" key="2">
    <source>
        <dbReference type="ARBA" id="ARBA00022670"/>
    </source>
</evidence>
<evidence type="ECO:0000259" key="11">
    <source>
        <dbReference type="Pfam" id="PF18962"/>
    </source>
</evidence>
<keyword evidence="3" id="KW-0479">Metal-binding</keyword>
<dbReference type="InterPro" id="IPR024079">
    <property type="entry name" value="MetalloPept_cat_dom_sf"/>
</dbReference>
<dbReference type="Pfam" id="PF05572">
    <property type="entry name" value="Peptidase_M43"/>
    <property type="match status" value="1"/>
</dbReference>
<dbReference type="Proteomes" id="UP000553034">
    <property type="component" value="Unassembled WGS sequence"/>
</dbReference>
<feature type="domain" description="Secretion system C-terminal sorting" evidence="11">
    <location>
        <begin position="596"/>
        <end position="664"/>
    </location>
</feature>
<evidence type="ECO:0000313" key="12">
    <source>
        <dbReference type="EMBL" id="MBB4119367.1"/>
    </source>
</evidence>
<feature type="signal peptide" evidence="9">
    <location>
        <begin position="1"/>
        <end position="20"/>
    </location>
</feature>
<dbReference type="Pfam" id="PF18962">
    <property type="entry name" value="Por_Secre_tail"/>
    <property type="match status" value="1"/>
</dbReference>
<keyword evidence="7" id="KW-0482">Metalloprotease</keyword>
<keyword evidence="5" id="KW-0378">Hydrolase</keyword>
<keyword evidence="2" id="KW-0645">Protease</keyword>
<dbReference type="Gene3D" id="3.40.390.10">
    <property type="entry name" value="Collagenase (Catalytic Domain)"/>
    <property type="match status" value="1"/>
</dbReference>
<feature type="chain" id="PRO_5032841349" description="Secreted protein (Por secretion system target)" evidence="9">
    <location>
        <begin position="21"/>
        <end position="669"/>
    </location>
</feature>
<dbReference type="SUPFAM" id="SSF55486">
    <property type="entry name" value="Metalloproteases ('zincins'), catalytic domain"/>
    <property type="match status" value="1"/>
</dbReference>
<evidence type="ECO:0000256" key="3">
    <source>
        <dbReference type="ARBA" id="ARBA00022723"/>
    </source>
</evidence>
<gene>
    <name evidence="12" type="ORF">GGR32_001665</name>
</gene>
<keyword evidence="4 9" id="KW-0732">Signal</keyword>
<dbReference type="PANTHER" id="PTHR47466:SF1">
    <property type="entry name" value="METALLOPROTEASE MEP1 (AFU_ORTHOLOGUE AFUA_1G07730)-RELATED"/>
    <property type="match status" value="1"/>
</dbReference>
<keyword evidence="6" id="KW-0862">Zinc</keyword>
<organism evidence="12 13">
    <name type="scientific">Mesonia hippocampi</name>
    <dbReference type="NCBI Taxonomy" id="1628250"/>
    <lineage>
        <taxon>Bacteria</taxon>
        <taxon>Pseudomonadati</taxon>
        <taxon>Bacteroidota</taxon>
        <taxon>Flavobacteriia</taxon>
        <taxon>Flavobacteriales</taxon>
        <taxon>Flavobacteriaceae</taxon>
        <taxon>Mesonia</taxon>
    </lineage>
</organism>
<dbReference type="GO" id="GO:0008237">
    <property type="term" value="F:metallopeptidase activity"/>
    <property type="evidence" value="ECO:0007669"/>
    <property type="project" value="UniProtKB-KW"/>
</dbReference>
<evidence type="ECO:0000256" key="6">
    <source>
        <dbReference type="ARBA" id="ARBA00022833"/>
    </source>
</evidence>
<dbReference type="AlphaFoldDB" id="A0A840EX11"/>
<evidence type="ECO:0000313" key="13">
    <source>
        <dbReference type="Proteomes" id="UP000553034"/>
    </source>
</evidence>
<evidence type="ECO:0000256" key="5">
    <source>
        <dbReference type="ARBA" id="ARBA00022801"/>
    </source>
</evidence>
<dbReference type="GO" id="GO:0006508">
    <property type="term" value="P:proteolysis"/>
    <property type="evidence" value="ECO:0007669"/>
    <property type="project" value="UniProtKB-KW"/>
</dbReference>
<dbReference type="PANTHER" id="PTHR47466">
    <property type="match status" value="1"/>
</dbReference>
<protein>
    <recommendedName>
        <fullName evidence="14">Secreted protein (Por secretion system target)</fullName>
    </recommendedName>
</protein>
<dbReference type="RefSeq" id="WP_183477720.1">
    <property type="nucleotide sequence ID" value="NZ_JACIFO010000006.1"/>
</dbReference>
<keyword evidence="13" id="KW-1185">Reference proteome</keyword>
<evidence type="ECO:0008006" key="14">
    <source>
        <dbReference type="Google" id="ProtNLM"/>
    </source>
</evidence>
<evidence type="ECO:0000256" key="7">
    <source>
        <dbReference type="ARBA" id="ARBA00023049"/>
    </source>
</evidence>
<dbReference type="InterPro" id="IPR026444">
    <property type="entry name" value="Secre_tail"/>
</dbReference>
<comment type="caution">
    <text evidence="12">The sequence shown here is derived from an EMBL/GenBank/DDBJ whole genome shotgun (WGS) entry which is preliminary data.</text>
</comment>
<keyword evidence="8" id="KW-1015">Disulfide bond</keyword>
<feature type="domain" description="Peptidase M43 pregnancy-associated plasma-A" evidence="10">
    <location>
        <begin position="256"/>
        <end position="345"/>
    </location>
</feature>
<dbReference type="EMBL" id="JACIFO010000006">
    <property type="protein sequence ID" value="MBB4119367.1"/>
    <property type="molecule type" value="Genomic_DNA"/>
</dbReference>
<evidence type="ECO:0000256" key="1">
    <source>
        <dbReference type="ARBA" id="ARBA00008721"/>
    </source>
</evidence>